<dbReference type="InterPro" id="IPR008278">
    <property type="entry name" value="4-PPantetheinyl_Trfase_dom"/>
</dbReference>
<dbReference type="GO" id="GO:0006633">
    <property type="term" value="P:fatty acid biosynthetic process"/>
    <property type="evidence" value="ECO:0007669"/>
    <property type="project" value="UniProtKB-KW"/>
</dbReference>
<sequence length="127" mass="14538">MPIVGIGTDILSLTRIHALVQRRSCDHFAKRILSDREARVWETYREVELSKKVRFLAVRWAVKEATYKALQPLYKLTWKNVSLLQDPSSGSNKPWIAIDSRLGCSYTLHCSISHDGDYVTSFVVAEK</sequence>
<gene>
    <name evidence="9" type="ORF">SISNIDRAFT_405533</name>
</gene>
<keyword evidence="3" id="KW-0479">Metal-binding</keyword>
<accession>A0A164ZR17</accession>
<keyword evidence="2 9" id="KW-0808">Transferase</keyword>
<keyword evidence="10" id="KW-1185">Reference proteome</keyword>
<evidence type="ECO:0000256" key="7">
    <source>
        <dbReference type="ARBA" id="ARBA00023160"/>
    </source>
</evidence>
<dbReference type="Pfam" id="PF01648">
    <property type="entry name" value="ACPS"/>
    <property type="match status" value="1"/>
</dbReference>
<dbReference type="GO" id="GO:0008897">
    <property type="term" value="F:holo-[acyl-carrier-protein] synthase activity"/>
    <property type="evidence" value="ECO:0007669"/>
    <property type="project" value="InterPro"/>
</dbReference>
<proteinExistence type="inferred from homology"/>
<dbReference type="Proteomes" id="UP000076722">
    <property type="component" value="Unassembled WGS sequence"/>
</dbReference>
<dbReference type="GO" id="GO:0000287">
    <property type="term" value="F:magnesium ion binding"/>
    <property type="evidence" value="ECO:0007669"/>
    <property type="project" value="InterPro"/>
</dbReference>
<dbReference type="AlphaFoldDB" id="A0A164ZR17"/>
<dbReference type="NCBIfam" id="TIGR00516">
    <property type="entry name" value="acpS"/>
    <property type="match status" value="1"/>
</dbReference>
<dbReference type="InterPro" id="IPR004568">
    <property type="entry name" value="Ppantetheine-prot_Trfase_dom"/>
</dbReference>
<dbReference type="EMBL" id="KV419396">
    <property type="protein sequence ID" value="KZS97972.1"/>
    <property type="molecule type" value="Genomic_DNA"/>
</dbReference>
<keyword evidence="1" id="KW-0444">Lipid biosynthesis</keyword>
<organism evidence="9 10">
    <name type="scientific">Sistotremastrum niveocremeum HHB9708</name>
    <dbReference type="NCBI Taxonomy" id="1314777"/>
    <lineage>
        <taxon>Eukaryota</taxon>
        <taxon>Fungi</taxon>
        <taxon>Dikarya</taxon>
        <taxon>Basidiomycota</taxon>
        <taxon>Agaricomycotina</taxon>
        <taxon>Agaricomycetes</taxon>
        <taxon>Sistotremastrales</taxon>
        <taxon>Sistotremastraceae</taxon>
        <taxon>Sertulicium</taxon>
        <taxon>Sertulicium niveocremeum</taxon>
    </lineage>
</organism>
<dbReference type="STRING" id="1314777.A0A164ZR17"/>
<evidence type="ECO:0000313" key="10">
    <source>
        <dbReference type="Proteomes" id="UP000076722"/>
    </source>
</evidence>
<dbReference type="Gene3D" id="3.90.470.20">
    <property type="entry name" value="4'-phosphopantetheinyl transferase domain"/>
    <property type="match status" value="1"/>
</dbReference>
<evidence type="ECO:0000256" key="2">
    <source>
        <dbReference type="ARBA" id="ARBA00022679"/>
    </source>
</evidence>
<keyword evidence="4" id="KW-0276">Fatty acid metabolism</keyword>
<reference evidence="9 10" key="1">
    <citation type="journal article" date="2016" name="Mol. Biol. Evol.">
        <title>Comparative Genomics of Early-Diverging Mushroom-Forming Fungi Provides Insights into the Origins of Lignocellulose Decay Capabilities.</title>
        <authorList>
            <person name="Nagy L.G."/>
            <person name="Riley R."/>
            <person name="Tritt A."/>
            <person name="Adam C."/>
            <person name="Daum C."/>
            <person name="Floudas D."/>
            <person name="Sun H."/>
            <person name="Yadav J.S."/>
            <person name="Pangilinan J."/>
            <person name="Larsson K.H."/>
            <person name="Matsuura K."/>
            <person name="Barry K."/>
            <person name="Labutti K."/>
            <person name="Kuo R."/>
            <person name="Ohm R.A."/>
            <person name="Bhattacharya S.S."/>
            <person name="Shirouzu T."/>
            <person name="Yoshinaga Y."/>
            <person name="Martin F.M."/>
            <person name="Grigoriev I.V."/>
            <person name="Hibbett D.S."/>
        </authorList>
    </citation>
    <scope>NUCLEOTIDE SEQUENCE [LARGE SCALE GENOMIC DNA]</scope>
    <source>
        <strain evidence="9 10">HHB9708</strain>
    </source>
</reference>
<evidence type="ECO:0000256" key="6">
    <source>
        <dbReference type="ARBA" id="ARBA00023098"/>
    </source>
</evidence>
<keyword evidence="5" id="KW-0460">Magnesium</keyword>
<evidence type="ECO:0000259" key="8">
    <source>
        <dbReference type="Pfam" id="PF01648"/>
    </source>
</evidence>
<evidence type="ECO:0000313" key="9">
    <source>
        <dbReference type="EMBL" id="KZS97972.1"/>
    </source>
</evidence>
<evidence type="ECO:0000256" key="4">
    <source>
        <dbReference type="ARBA" id="ARBA00022832"/>
    </source>
</evidence>
<name>A0A164ZR17_9AGAM</name>
<evidence type="ECO:0000256" key="1">
    <source>
        <dbReference type="ARBA" id="ARBA00022516"/>
    </source>
</evidence>
<protein>
    <submittedName>
        <fullName evidence="9">4'-phosphopantetheinyl transferase</fullName>
    </submittedName>
</protein>
<dbReference type="OrthoDB" id="15433at2759"/>
<dbReference type="InterPro" id="IPR002582">
    <property type="entry name" value="ACPS"/>
</dbReference>
<dbReference type="HAMAP" id="MF_00101">
    <property type="entry name" value="AcpS"/>
    <property type="match status" value="1"/>
</dbReference>
<evidence type="ECO:0000256" key="3">
    <source>
        <dbReference type="ARBA" id="ARBA00022723"/>
    </source>
</evidence>
<keyword evidence="7" id="KW-0275">Fatty acid biosynthesis</keyword>
<dbReference type="InterPro" id="IPR037143">
    <property type="entry name" value="4-PPantetheinyl_Trfase_dom_sf"/>
</dbReference>
<evidence type="ECO:0000256" key="5">
    <source>
        <dbReference type="ARBA" id="ARBA00022842"/>
    </source>
</evidence>
<feature type="domain" description="4'-phosphopantetheinyl transferase" evidence="8">
    <location>
        <begin position="5"/>
        <end position="121"/>
    </location>
</feature>
<dbReference type="NCBIfam" id="TIGR00556">
    <property type="entry name" value="pantethn_trn"/>
    <property type="match status" value="1"/>
</dbReference>
<keyword evidence="6" id="KW-0443">Lipid metabolism</keyword>
<dbReference type="SUPFAM" id="SSF56214">
    <property type="entry name" value="4'-phosphopantetheinyl transferase"/>
    <property type="match status" value="1"/>
</dbReference>